<evidence type="ECO:0000256" key="1">
    <source>
        <dbReference type="SAM" id="Phobius"/>
    </source>
</evidence>
<proteinExistence type="predicted"/>
<dbReference type="InterPro" id="IPR022385">
    <property type="entry name" value="Rhs_assc_core"/>
</dbReference>
<dbReference type="Gene3D" id="2.180.10.10">
    <property type="entry name" value="RHS repeat-associated core"/>
    <property type="match status" value="1"/>
</dbReference>
<dbReference type="EMBL" id="CABVGP010000002">
    <property type="protein sequence ID" value="VVJ21831.1"/>
    <property type="molecule type" value="Genomic_DNA"/>
</dbReference>
<accession>A0A6I8M1J3</accession>
<dbReference type="InterPro" id="IPR050708">
    <property type="entry name" value="T6SS_VgrG/RHS"/>
</dbReference>
<protein>
    <recommendedName>
        <fullName evidence="4">RHS repeat-associated core domain-containing protein</fullName>
    </recommendedName>
</protein>
<keyword evidence="1" id="KW-0812">Transmembrane</keyword>
<keyword evidence="1" id="KW-0472">Membrane</keyword>
<dbReference type="Proteomes" id="UP000399805">
    <property type="component" value="Unassembled WGS sequence"/>
</dbReference>
<feature type="transmembrane region" description="Helical" evidence="1">
    <location>
        <begin position="86"/>
        <end position="110"/>
    </location>
</feature>
<keyword evidence="3" id="KW-1185">Reference proteome</keyword>
<evidence type="ECO:0000313" key="3">
    <source>
        <dbReference type="Proteomes" id="UP000399805"/>
    </source>
</evidence>
<gene>
    <name evidence="2" type="ORF">AA23TX_06846</name>
</gene>
<evidence type="ECO:0008006" key="4">
    <source>
        <dbReference type="Google" id="ProtNLM"/>
    </source>
</evidence>
<organism evidence="2 3">
    <name type="scientific">Amycolatopsis camponoti</name>
    <dbReference type="NCBI Taxonomy" id="2606593"/>
    <lineage>
        <taxon>Bacteria</taxon>
        <taxon>Bacillati</taxon>
        <taxon>Actinomycetota</taxon>
        <taxon>Actinomycetes</taxon>
        <taxon>Pseudonocardiales</taxon>
        <taxon>Pseudonocardiaceae</taxon>
        <taxon>Amycolatopsis</taxon>
    </lineage>
</organism>
<dbReference type="NCBIfam" id="TIGR03696">
    <property type="entry name" value="Rhs_assc_core"/>
    <property type="match status" value="1"/>
</dbReference>
<reference evidence="2 3" key="1">
    <citation type="submission" date="2019-09" db="EMBL/GenBank/DDBJ databases">
        <authorList>
            <person name="Leyn A S."/>
        </authorList>
    </citation>
    <scope>NUCLEOTIDE SEQUENCE [LARGE SCALE GENOMIC DNA]</scope>
    <source>
        <strain evidence="2">AA231_1</strain>
    </source>
</reference>
<dbReference type="PANTHER" id="PTHR32305:SF17">
    <property type="entry name" value="TRNA NUCLEASE WAPA"/>
    <property type="match status" value="1"/>
</dbReference>
<name>A0A6I8M1J3_9PSEU</name>
<dbReference type="RefSeq" id="WP_196425642.1">
    <property type="nucleotide sequence ID" value="NZ_CABVGP010000002.1"/>
</dbReference>
<dbReference type="PANTHER" id="PTHR32305">
    <property type="match status" value="1"/>
</dbReference>
<dbReference type="AlphaFoldDB" id="A0A6I8M1J3"/>
<keyword evidence="1" id="KW-1133">Transmembrane helix</keyword>
<evidence type="ECO:0000313" key="2">
    <source>
        <dbReference type="EMBL" id="VVJ21831.1"/>
    </source>
</evidence>
<sequence length="113" mass="12321">MPRPVPVAVPVGARGAWDAAVARLGAREYDPVTGRFASADPVLDFDDPQQLNGYAYGNNSPVTNSDPNGLYWKTVSVAKRTAVTTFVWALYIVGLFMPVVMLVAVTYWVVQVF</sequence>